<organism evidence="3 4">
    <name type="scientific">Ruminococcoides intestinihominis</name>
    <dbReference type="NCBI Taxonomy" id="3133161"/>
    <lineage>
        <taxon>Bacteria</taxon>
        <taxon>Bacillati</taxon>
        <taxon>Bacillota</taxon>
        <taxon>Clostridia</taxon>
        <taxon>Eubacteriales</taxon>
        <taxon>Oscillospiraceae</taxon>
        <taxon>Ruminococcoides</taxon>
    </lineage>
</organism>
<feature type="compositionally biased region" description="Low complexity" evidence="1">
    <location>
        <begin position="32"/>
        <end position="50"/>
    </location>
</feature>
<evidence type="ECO:0000313" key="4">
    <source>
        <dbReference type="Proteomes" id="UP001478133"/>
    </source>
</evidence>
<name>A0ABV1HTX0_9FIRM</name>
<feature type="region of interest" description="Disordered" evidence="1">
    <location>
        <begin position="32"/>
        <end position="54"/>
    </location>
</feature>
<evidence type="ECO:0000256" key="1">
    <source>
        <dbReference type="SAM" id="MobiDB-lite"/>
    </source>
</evidence>
<dbReference type="RefSeq" id="WP_367286353.1">
    <property type="nucleotide sequence ID" value="NZ_JBBMEY010000008.1"/>
</dbReference>
<dbReference type="EMBL" id="JBBMFI010000018">
    <property type="protein sequence ID" value="MEQ2565779.1"/>
    <property type="molecule type" value="Genomic_DNA"/>
</dbReference>
<dbReference type="Proteomes" id="UP001478133">
    <property type="component" value="Unassembled WGS sequence"/>
</dbReference>
<feature type="compositionally biased region" description="Low complexity" evidence="1">
    <location>
        <begin position="92"/>
        <end position="104"/>
    </location>
</feature>
<accession>A0ABV1HTX0</accession>
<sequence>MKCPYCGSNVNNEKFCPNCGGKLVGVQQPKVQGNNPMQQQMNNPQGGYPPQQKPKKPFYRKWWFWVIIAVIVISIGAGSAGGGKSSKDTGTKETTTVSTSAVEKTTAEKTTEETTTVQPTTKAKKKVSAKAYKNSCKIVSFKDLSRNPDKHKGEKLKYTGQVIQVQEDEHWLDDNTTVDLRINVTKDEYGLWDDTIYATVELPKDADRILEDDIITIWGECDGKYSYTSVLGSDITLPKINIKYYSIKSK</sequence>
<feature type="transmembrane region" description="Helical" evidence="2">
    <location>
        <begin position="62"/>
        <end position="82"/>
    </location>
</feature>
<protein>
    <submittedName>
        <fullName evidence="3">Zinc ribbon domain-containing protein</fullName>
    </submittedName>
</protein>
<keyword evidence="4" id="KW-1185">Reference proteome</keyword>
<proteinExistence type="predicted"/>
<gene>
    <name evidence="3" type="ORF">ABFO16_05960</name>
</gene>
<evidence type="ECO:0000313" key="3">
    <source>
        <dbReference type="EMBL" id="MEQ2565779.1"/>
    </source>
</evidence>
<reference evidence="3 4" key="1">
    <citation type="submission" date="2024-03" db="EMBL/GenBank/DDBJ databases">
        <title>Human intestinal bacterial collection.</title>
        <authorList>
            <person name="Pauvert C."/>
            <person name="Hitch T.C.A."/>
            <person name="Clavel T."/>
        </authorList>
    </citation>
    <scope>NUCLEOTIDE SEQUENCE [LARGE SCALE GENOMIC DNA]</scope>
    <source>
        <strain evidence="3 4">CLA-AP-H18</strain>
    </source>
</reference>
<keyword evidence="2" id="KW-1133">Transmembrane helix</keyword>
<keyword evidence="2" id="KW-0472">Membrane</keyword>
<evidence type="ECO:0000256" key="2">
    <source>
        <dbReference type="SAM" id="Phobius"/>
    </source>
</evidence>
<keyword evidence="2" id="KW-0812">Transmembrane</keyword>
<feature type="region of interest" description="Disordered" evidence="1">
    <location>
        <begin position="79"/>
        <end position="124"/>
    </location>
</feature>
<comment type="caution">
    <text evidence="3">The sequence shown here is derived from an EMBL/GenBank/DDBJ whole genome shotgun (WGS) entry which is preliminary data.</text>
</comment>